<protein>
    <submittedName>
        <fullName evidence="5">8-amino-7-oxononanoate synthase</fullName>
    </submittedName>
</protein>
<dbReference type="InterPro" id="IPR050087">
    <property type="entry name" value="AON_synthase_class-II"/>
</dbReference>
<dbReference type="STRING" id="66969.Lwal_3163"/>
<dbReference type="EMBL" id="LNZB01000060">
    <property type="protein sequence ID" value="KTD75122.1"/>
    <property type="molecule type" value="Genomic_DNA"/>
</dbReference>
<reference evidence="5 6" key="1">
    <citation type="submission" date="2015-11" db="EMBL/GenBank/DDBJ databases">
        <title>Genomic analysis of 38 Legionella species identifies large and diverse effector repertoires.</title>
        <authorList>
            <person name="Burstein D."/>
            <person name="Amaro F."/>
            <person name="Zusman T."/>
            <person name="Lifshitz Z."/>
            <person name="Cohen O."/>
            <person name="Gilbert J.A."/>
            <person name="Pupko T."/>
            <person name="Shuman H.A."/>
            <person name="Segal G."/>
        </authorList>
    </citation>
    <scope>NUCLEOTIDE SEQUENCE [LARGE SCALE GENOMIC DNA]</scope>
    <source>
        <strain evidence="5 6">ATCC 51914</strain>
    </source>
</reference>
<dbReference type="PANTHER" id="PTHR13693:SF100">
    <property type="entry name" value="8-AMINO-7-OXONONANOATE SYNTHASE"/>
    <property type="match status" value="1"/>
</dbReference>
<dbReference type="OrthoDB" id="9807157at2"/>
<dbReference type="RefSeq" id="WP_058481749.1">
    <property type="nucleotide sequence ID" value="NZ_CAAAIQ010000005.1"/>
</dbReference>
<accession>A0A0W1A164</accession>
<dbReference type="InterPro" id="IPR015422">
    <property type="entry name" value="PyrdxlP-dep_Trfase_small"/>
</dbReference>
<evidence type="ECO:0000256" key="2">
    <source>
        <dbReference type="ARBA" id="ARBA00022679"/>
    </source>
</evidence>
<dbReference type="Pfam" id="PF00155">
    <property type="entry name" value="Aminotran_1_2"/>
    <property type="match status" value="1"/>
</dbReference>
<dbReference type="InterPro" id="IPR004839">
    <property type="entry name" value="Aminotransferase_I/II_large"/>
</dbReference>
<evidence type="ECO:0000256" key="1">
    <source>
        <dbReference type="ARBA" id="ARBA00001933"/>
    </source>
</evidence>
<keyword evidence="6" id="KW-1185">Reference proteome</keyword>
<dbReference type="GO" id="GO:0009102">
    <property type="term" value="P:biotin biosynthetic process"/>
    <property type="evidence" value="ECO:0007669"/>
    <property type="project" value="TreeGrafter"/>
</dbReference>
<dbReference type="Gene3D" id="3.90.1150.10">
    <property type="entry name" value="Aspartate Aminotransferase, domain 1"/>
    <property type="match status" value="1"/>
</dbReference>
<organism evidence="5 6">
    <name type="scientific">Legionella waltersii</name>
    <dbReference type="NCBI Taxonomy" id="66969"/>
    <lineage>
        <taxon>Bacteria</taxon>
        <taxon>Pseudomonadati</taxon>
        <taxon>Pseudomonadota</taxon>
        <taxon>Gammaproteobacteria</taxon>
        <taxon>Legionellales</taxon>
        <taxon>Legionellaceae</taxon>
        <taxon>Legionella</taxon>
    </lineage>
</organism>
<dbReference type="Gene3D" id="3.40.640.10">
    <property type="entry name" value="Type I PLP-dependent aspartate aminotransferase-like (Major domain)"/>
    <property type="match status" value="1"/>
</dbReference>
<feature type="domain" description="Aminotransferase class I/classII large" evidence="4">
    <location>
        <begin position="35"/>
        <end position="370"/>
    </location>
</feature>
<dbReference type="Proteomes" id="UP000054729">
    <property type="component" value="Unassembled WGS sequence"/>
</dbReference>
<evidence type="ECO:0000313" key="5">
    <source>
        <dbReference type="EMBL" id="KTD75122.1"/>
    </source>
</evidence>
<dbReference type="AlphaFoldDB" id="A0A0W1A164"/>
<comment type="caution">
    <text evidence="5">The sequence shown here is derived from an EMBL/GenBank/DDBJ whole genome shotgun (WGS) entry which is preliminary data.</text>
</comment>
<dbReference type="SUPFAM" id="SSF53383">
    <property type="entry name" value="PLP-dependent transferases"/>
    <property type="match status" value="1"/>
</dbReference>
<dbReference type="GO" id="GO:0008710">
    <property type="term" value="F:8-amino-7-oxononanoate synthase activity"/>
    <property type="evidence" value="ECO:0007669"/>
    <property type="project" value="TreeGrafter"/>
</dbReference>
<name>A0A0W1A164_9GAMM</name>
<dbReference type="InterPro" id="IPR015421">
    <property type="entry name" value="PyrdxlP-dep_Trfase_major"/>
</dbReference>
<evidence type="ECO:0000259" key="4">
    <source>
        <dbReference type="Pfam" id="PF00155"/>
    </source>
</evidence>
<sequence length="381" mass="42652">MSLSQQIIEYTDRLRDKGLFRRRVLNDSNRQSDIYFDSNDYLSLIGDSRIISVYEKAFKTSPNGSGASMVLSGYHPEHQLLERTVSELLGVDDCLIFSSGYAANLAVCSLLGQIRASCIIDKNCHASIYDGLSLAGIQFNRYSHNDLDNLNKVLNKTSGNVAVLTEGIFSMSGQEAPLHSMWSLNVNQRFDLFVDEAHSFGVIGRQGRGAVDHHQLTQKEVPLRVIPLGKACAAQGAVIAGASHWIEALLQAGRSFIYSTAISPALCYAVLKTIEIIVDADERRDKLKQLILYFNERRRISPLSWTESQSCIQQLRLGCAKKAMYYAEQLKKQGINCSAVRVPTVNQQASGLRIIINYKHTEKQIDKLFNELHLIYERTCV</sequence>
<dbReference type="PATRIC" id="fig|66969.6.peg.3450"/>
<dbReference type="GO" id="GO:0030170">
    <property type="term" value="F:pyridoxal phosphate binding"/>
    <property type="evidence" value="ECO:0007669"/>
    <property type="project" value="InterPro"/>
</dbReference>
<dbReference type="PANTHER" id="PTHR13693">
    <property type="entry name" value="CLASS II AMINOTRANSFERASE/8-AMINO-7-OXONONANOATE SYNTHASE"/>
    <property type="match status" value="1"/>
</dbReference>
<evidence type="ECO:0000256" key="3">
    <source>
        <dbReference type="ARBA" id="ARBA00022898"/>
    </source>
</evidence>
<gene>
    <name evidence="5" type="primary">bioF</name>
    <name evidence="5" type="ORF">Lwal_3163</name>
</gene>
<dbReference type="InterPro" id="IPR015424">
    <property type="entry name" value="PyrdxlP-dep_Trfase"/>
</dbReference>
<keyword evidence="2" id="KW-0808">Transferase</keyword>
<proteinExistence type="predicted"/>
<keyword evidence="3" id="KW-0663">Pyridoxal phosphate</keyword>
<evidence type="ECO:0000313" key="6">
    <source>
        <dbReference type="Proteomes" id="UP000054729"/>
    </source>
</evidence>
<comment type="cofactor">
    <cofactor evidence="1">
        <name>pyridoxal 5'-phosphate</name>
        <dbReference type="ChEBI" id="CHEBI:597326"/>
    </cofactor>
</comment>